<dbReference type="EMBL" id="QUSG01000002">
    <property type="protein sequence ID" value="KAA3530244.1"/>
    <property type="molecule type" value="Genomic_DNA"/>
</dbReference>
<evidence type="ECO:0000259" key="1">
    <source>
        <dbReference type="Pfam" id="PF06276"/>
    </source>
</evidence>
<dbReference type="NCBIfam" id="TIGR03951">
    <property type="entry name" value="Fe_III_red_FhuF"/>
    <property type="match status" value="1"/>
</dbReference>
<dbReference type="GO" id="GO:0003824">
    <property type="term" value="F:catalytic activity"/>
    <property type="evidence" value="ECO:0007669"/>
    <property type="project" value="UniProtKB-ARBA"/>
</dbReference>
<dbReference type="InterPro" id="IPR008090">
    <property type="entry name" value="Fe_iron_reduct"/>
</dbReference>
<sequence length="261" mass="28761">MGSTIQMSRPLVLGVLPTIDDDWSPDMPGDDRFAFCRGKLLLDAPDDAEIIPCTSLSDPDVFADIIARYTCKFPGADKRAVISMWTLYYFSILTIAPTVHRLVHRRQLSLGLTQLSLVCDPQTAEPKALLLSGPGRPADHAPALADLHAILRDHAAPVITLIAGHCGVAPKLMWNNVAVYLNWIIKEIGNQAGPHLMEEAIEIISNQHWPDGSRNPLFGMIKLARRQCGMDHFQRKVCCLRYNLPGVPGCGDLCPLPDGRR</sequence>
<dbReference type="Proteomes" id="UP000436911">
    <property type="component" value="Unassembled WGS sequence"/>
</dbReference>
<feature type="domain" description="Aerobactin siderophore biosynthesis IucA/IucC-like C-terminal" evidence="1">
    <location>
        <begin position="83"/>
        <end position="227"/>
    </location>
</feature>
<proteinExistence type="predicted"/>
<name>A0A368P101_AGRVI</name>
<evidence type="ECO:0000313" key="2">
    <source>
        <dbReference type="EMBL" id="KAA3530244.1"/>
    </source>
</evidence>
<accession>A0A368P101</accession>
<dbReference type="RefSeq" id="WP_060717512.1">
    <property type="nucleotide sequence ID" value="NZ_CP055266.1"/>
</dbReference>
<dbReference type="Pfam" id="PF06276">
    <property type="entry name" value="FhuF"/>
    <property type="match status" value="1"/>
</dbReference>
<dbReference type="AlphaFoldDB" id="A0A368P101"/>
<comment type="caution">
    <text evidence="2">The sequence shown here is derived from an EMBL/GenBank/DDBJ whole genome shotgun (WGS) entry which is preliminary data.</text>
</comment>
<reference evidence="2 3" key="1">
    <citation type="submission" date="2018-08" db="EMBL/GenBank/DDBJ databases">
        <title>Genome sequencing of Agrobacterium vitis strain ICMP 10754.</title>
        <authorList>
            <person name="Visnovsky S.B."/>
            <person name="Pitman A.R."/>
        </authorList>
    </citation>
    <scope>NUCLEOTIDE SEQUENCE [LARGE SCALE GENOMIC DNA]</scope>
    <source>
        <strain evidence="2 3">ICMP 10754</strain>
    </source>
</reference>
<dbReference type="OrthoDB" id="8993954at2"/>
<dbReference type="InterPro" id="IPR022770">
    <property type="entry name" value="IucA/IucC-like_C"/>
</dbReference>
<gene>
    <name evidence="2" type="primary">fhuF</name>
    <name evidence="2" type="ORF">DXT89_05830</name>
</gene>
<organism evidence="2 3">
    <name type="scientific">Agrobacterium vitis</name>
    <name type="common">Rhizobium vitis</name>
    <dbReference type="NCBI Taxonomy" id="373"/>
    <lineage>
        <taxon>Bacteria</taxon>
        <taxon>Pseudomonadati</taxon>
        <taxon>Pseudomonadota</taxon>
        <taxon>Alphaproteobacteria</taxon>
        <taxon>Hyphomicrobiales</taxon>
        <taxon>Rhizobiaceae</taxon>
        <taxon>Rhizobium/Agrobacterium group</taxon>
        <taxon>Agrobacterium</taxon>
    </lineage>
</organism>
<dbReference type="GeneID" id="60680858"/>
<evidence type="ECO:0000313" key="3">
    <source>
        <dbReference type="Proteomes" id="UP000436911"/>
    </source>
</evidence>
<protein>
    <submittedName>
        <fullName evidence="2">Siderophore-iron reductase FhuF</fullName>
    </submittedName>
</protein>